<feature type="region of interest" description="Disordered" evidence="1">
    <location>
        <begin position="114"/>
        <end position="143"/>
    </location>
</feature>
<dbReference type="Proteomes" id="UP001206128">
    <property type="component" value="Unassembled WGS sequence"/>
</dbReference>
<dbReference type="RefSeq" id="WP_253769220.1">
    <property type="nucleotide sequence ID" value="NZ_JAMTCK010000004.1"/>
</dbReference>
<evidence type="ECO:0000313" key="2">
    <source>
        <dbReference type="EMBL" id="MCP2164914.1"/>
    </source>
</evidence>
<accession>A0AAE3KFY8</accession>
<comment type="caution">
    <text evidence="2">The sequence shown here is derived from an EMBL/GenBank/DDBJ whole genome shotgun (WGS) entry which is preliminary data.</text>
</comment>
<organism evidence="2 3">
    <name type="scientific">Goodfellowiella coeruleoviolacea</name>
    <dbReference type="NCBI Taxonomy" id="334858"/>
    <lineage>
        <taxon>Bacteria</taxon>
        <taxon>Bacillati</taxon>
        <taxon>Actinomycetota</taxon>
        <taxon>Actinomycetes</taxon>
        <taxon>Pseudonocardiales</taxon>
        <taxon>Pseudonocardiaceae</taxon>
        <taxon>Goodfellowiella</taxon>
    </lineage>
</organism>
<dbReference type="AlphaFoldDB" id="A0AAE3KFY8"/>
<reference evidence="2" key="1">
    <citation type="submission" date="2022-06" db="EMBL/GenBank/DDBJ databases">
        <title>Genomic Encyclopedia of Archaeal and Bacterial Type Strains, Phase II (KMG-II): from individual species to whole genera.</title>
        <authorList>
            <person name="Goeker M."/>
        </authorList>
    </citation>
    <scope>NUCLEOTIDE SEQUENCE</scope>
    <source>
        <strain evidence="2">DSM 43935</strain>
    </source>
</reference>
<dbReference type="EMBL" id="JAMTCK010000004">
    <property type="protein sequence ID" value="MCP2164914.1"/>
    <property type="molecule type" value="Genomic_DNA"/>
</dbReference>
<proteinExistence type="predicted"/>
<evidence type="ECO:0000313" key="3">
    <source>
        <dbReference type="Proteomes" id="UP001206128"/>
    </source>
</evidence>
<gene>
    <name evidence="2" type="ORF">LX83_001763</name>
</gene>
<protein>
    <submittedName>
        <fullName evidence="2">Uncharacterized protein</fullName>
    </submittedName>
</protein>
<keyword evidence="3" id="KW-1185">Reference proteome</keyword>
<sequence length="143" mass="15506">MTFPYDNAKLQALLADVDSALANVDRTAAEASQVQSRSSGLSEKDIAEIERVARGPGAPKELKDLQRRVEAGELSWSDIAAGRVLDDAGVRDAFATGLPNLRRAYVAIEEGQDIDEIIESGQPRRGRPSGDDDDEPPTFLERV</sequence>
<evidence type="ECO:0000256" key="1">
    <source>
        <dbReference type="SAM" id="MobiDB-lite"/>
    </source>
</evidence>
<name>A0AAE3KFY8_9PSEU</name>